<name>A0ABR0GQ51_9PEZI</name>
<evidence type="ECO:0000313" key="4">
    <source>
        <dbReference type="Proteomes" id="UP001323405"/>
    </source>
</evidence>
<comment type="caution">
    <text evidence="3">The sequence shown here is derived from an EMBL/GenBank/DDBJ whole genome shotgun (WGS) entry which is preliminary data.</text>
</comment>
<organism evidence="3 4">
    <name type="scientific">Podospora pseudocomata</name>
    <dbReference type="NCBI Taxonomy" id="2093779"/>
    <lineage>
        <taxon>Eukaryota</taxon>
        <taxon>Fungi</taxon>
        <taxon>Dikarya</taxon>
        <taxon>Ascomycota</taxon>
        <taxon>Pezizomycotina</taxon>
        <taxon>Sordariomycetes</taxon>
        <taxon>Sordariomycetidae</taxon>
        <taxon>Sordariales</taxon>
        <taxon>Podosporaceae</taxon>
        <taxon>Podospora</taxon>
    </lineage>
</organism>
<proteinExistence type="predicted"/>
<dbReference type="GeneID" id="87906993"/>
<dbReference type="RefSeq" id="XP_062746874.1">
    <property type="nucleotide sequence ID" value="XM_062887086.1"/>
</dbReference>
<evidence type="ECO:0000256" key="1">
    <source>
        <dbReference type="SAM" id="MobiDB-lite"/>
    </source>
</evidence>
<keyword evidence="4" id="KW-1185">Reference proteome</keyword>
<reference evidence="3 4" key="1">
    <citation type="journal article" date="2023" name="bioRxiv">
        <title>High-quality genome assemblies of four members of thePodospora anserinaspecies complex.</title>
        <authorList>
            <person name="Ament-Velasquez S.L."/>
            <person name="Vogan A.A."/>
            <person name="Wallerman O."/>
            <person name="Hartmann F."/>
            <person name="Gautier V."/>
            <person name="Silar P."/>
            <person name="Giraud T."/>
            <person name="Johannesson H."/>
        </authorList>
    </citation>
    <scope>NUCLEOTIDE SEQUENCE [LARGE SCALE GENOMIC DNA]</scope>
    <source>
        <strain evidence="3 4">CBS 415.72m</strain>
    </source>
</reference>
<keyword evidence="2" id="KW-0472">Membrane</keyword>
<keyword evidence="2" id="KW-1133">Transmembrane helix</keyword>
<keyword evidence="2" id="KW-0812">Transmembrane</keyword>
<evidence type="ECO:0000313" key="3">
    <source>
        <dbReference type="EMBL" id="KAK4657901.1"/>
    </source>
</evidence>
<feature type="region of interest" description="Disordered" evidence="1">
    <location>
        <begin position="67"/>
        <end position="93"/>
    </location>
</feature>
<dbReference type="EMBL" id="JAFFHA010000003">
    <property type="protein sequence ID" value="KAK4657901.1"/>
    <property type="molecule type" value="Genomic_DNA"/>
</dbReference>
<protein>
    <submittedName>
        <fullName evidence="3">Uncharacterized protein</fullName>
    </submittedName>
</protein>
<accession>A0ABR0GQ51</accession>
<gene>
    <name evidence="3" type="ORF">QC762_201975</name>
</gene>
<evidence type="ECO:0000256" key="2">
    <source>
        <dbReference type="SAM" id="Phobius"/>
    </source>
</evidence>
<sequence>MFILLTSRTGNIYKYTFSPLIFIVSLSLSLSLSLSQSIGNLQKYPISPFFHSPLPLRPPPTIINLKTRQPQSSIHPYHTKHSNPNPPYQKTTT</sequence>
<dbReference type="Proteomes" id="UP001323405">
    <property type="component" value="Unassembled WGS sequence"/>
</dbReference>
<feature type="transmembrane region" description="Helical" evidence="2">
    <location>
        <begin position="12"/>
        <end position="34"/>
    </location>
</feature>